<evidence type="ECO:0000313" key="8">
    <source>
        <dbReference type="RefSeq" id="XP_008443570.2"/>
    </source>
</evidence>
<feature type="domain" description="NAC" evidence="6">
    <location>
        <begin position="6"/>
        <end position="159"/>
    </location>
</feature>
<name>A0A1S3B8F1_CUCME</name>
<evidence type="ECO:0000259" key="6">
    <source>
        <dbReference type="PROSITE" id="PS51005"/>
    </source>
</evidence>
<dbReference type="AlphaFoldDB" id="A0A1S3B8F1"/>
<gene>
    <name evidence="8" type="primary">LOC103487127</name>
</gene>
<dbReference type="Proteomes" id="UP001652600">
    <property type="component" value="Chromosome 4"/>
</dbReference>
<evidence type="ECO:0000256" key="2">
    <source>
        <dbReference type="ARBA" id="ARBA00023015"/>
    </source>
</evidence>
<dbReference type="GO" id="GO:0006355">
    <property type="term" value="P:regulation of DNA-templated transcription"/>
    <property type="evidence" value="ECO:0007669"/>
    <property type="project" value="InterPro"/>
</dbReference>
<dbReference type="InParanoid" id="A0A1S3B8F1"/>
<sequence length="337" mass="39051">MDPSMLPLGFTFCPTDEELLGYYLFNKVLGEQAPLLELPVIDLYIHEPSEIWQKCGGVDKQDVYFFTTLKKKKSRIIRKVGSNGNTWSCENRAQQVFSSTIDHLLLGSVKRFHYQKPKAKDCTDINDCTWIMYEYTLDPSIVPKGLVHDSYVLCMIRKKIAKSQKIVMTSKKRQISSNWPTTSMHVDDQTHKHRRLEENDVVDLQKEYCCIDAPRPIECPTTTQMESCNQGLSNDDHLIFAKEIEMEIERCNNVELSNVEDGLIMTRLEEKDVVDLQKECCIDVAIGCPIELCRQDLSNDDDLIFAKAIENEIERYNNMEQSNVEDGSNYDNEWYFR</sequence>
<evidence type="ECO:0000313" key="7">
    <source>
        <dbReference type="Proteomes" id="UP001652600"/>
    </source>
</evidence>
<dbReference type="KEGG" id="cmo:103487127"/>
<dbReference type="PANTHER" id="PTHR31989">
    <property type="entry name" value="NAC DOMAIN-CONTAINING PROTEIN 82-RELATED"/>
    <property type="match status" value="1"/>
</dbReference>
<evidence type="ECO:0000256" key="3">
    <source>
        <dbReference type="ARBA" id="ARBA00023125"/>
    </source>
</evidence>
<evidence type="ECO:0000256" key="1">
    <source>
        <dbReference type="ARBA" id="ARBA00004123"/>
    </source>
</evidence>
<keyword evidence="3" id="KW-0238">DNA-binding</keyword>
<dbReference type="InterPro" id="IPR036093">
    <property type="entry name" value="NAC_dom_sf"/>
</dbReference>
<dbReference type="Pfam" id="PF02365">
    <property type="entry name" value="NAM"/>
    <property type="match status" value="1"/>
</dbReference>
<dbReference type="RefSeq" id="XP_008443570.2">
    <property type="nucleotide sequence ID" value="XM_008445348.2"/>
</dbReference>
<keyword evidence="4" id="KW-0804">Transcription</keyword>
<keyword evidence="7" id="KW-1185">Reference proteome</keyword>
<dbReference type="Gene3D" id="2.170.150.80">
    <property type="entry name" value="NAC domain"/>
    <property type="match status" value="1"/>
</dbReference>
<keyword evidence="5" id="KW-0539">Nucleus</keyword>
<dbReference type="eggNOG" id="ENOG502SVWK">
    <property type="taxonomic scope" value="Eukaryota"/>
</dbReference>
<dbReference type="GeneID" id="103487127"/>
<organism evidence="7 8">
    <name type="scientific">Cucumis melo</name>
    <name type="common">Muskmelon</name>
    <dbReference type="NCBI Taxonomy" id="3656"/>
    <lineage>
        <taxon>Eukaryota</taxon>
        <taxon>Viridiplantae</taxon>
        <taxon>Streptophyta</taxon>
        <taxon>Embryophyta</taxon>
        <taxon>Tracheophyta</taxon>
        <taxon>Spermatophyta</taxon>
        <taxon>Magnoliopsida</taxon>
        <taxon>eudicotyledons</taxon>
        <taxon>Gunneridae</taxon>
        <taxon>Pentapetalae</taxon>
        <taxon>rosids</taxon>
        <taxon>fabids</taxon>
        <taxon>Cucurbitales</taxon>
        <taxon>Cucurbitaceae</taxon>
        <taxon>Benincaseae</taxon>
        <taxon>Cucumis</taxon>
    </lineage>
</organism>
<dbReference type="InterPro" id="IPR003441">
    <property type="entry name" value="NAC-dom"/>
</dbReference>
<evidence type="ECO:0000256" key="4">
    <source>
        <dbReference type="ARBA" id="ARBA00023163"/>
    </source>
</evidence>
<keyword evidence="2" id="KW-0805">Transcription regulation</keyword>
<reference evidence="8" key="1">
    <citation type="submission" date="2025-08" db="UniProtKB">
        <authorList>
            <consortium name="RefSeq"/>
        </authorList>
    </citation>
    <scope>IDENTIFICATION</scope>
    <source>
        <tissue evidence="8">Stem</tissue>
    </source>
</reference>
<dbReference type="PROSITE" id="PS51005">
    <property type="entry name" value="NAC"/>
    <property type="match status" value="1"/>
</dbReference>
<dbReference type="SUPFAM" id="SSF101941">
    <property type="entry name" value="NAC domain"/>
    <property type="match status" value="1"/>
</dbReference>
<evidence type="ECO:0000256" key="5">
    <source>
        <dbReference type="ARBA" id="ARBA00023242"/>
    </source>
</evidence>
<dbReference type="Gramene" id="MELO3C009236.2.1">
    <property type="protein sequence ID" value="MELO3C009236.2.1"/>
    <property type="gene ID" value="MELO3C009236.2"/>
</dbReference>
<protein>
    <submittedName>
        <fullName evidence="8">NAC domain-containing protein 71-like</fullName>
    </submittedName>
</protein>
<dbReference type="GO" id="GO:0003677">
    <property type="term" value="F:DNA binding"/>
    <property type="evidence" value="ECO:0007669"/>
    <property type="project" value="UniProtKB-KW"/>
</dbReference>
<accession>A0A1S3B8F1</accession>
<proteinExistence type="predicted"/>
<dbReference type="GO" id="GO:0005634">
    <property type="term" value="C:nucleus"/>
    <property type="evidence" value="ECO:0007669"/>
    <property type="project" value="UniProtKB-SubCell"/>
</dbReference>
<dbReference type="SMR" id="A0A1S3B8F1"/>
<comment type="subcellular location">
    <subcellularLocation>
        <location evidence="1">Nucleus</location>
    </subcellularLocation>
</comment>